<feature type="domain" description="Luciferase-like" evidence="3">
    <location>
        <begin position="79"/>
        <end position="303"/>
    </location>
</feature>
<keyword evidence="1" id="KW-0560">Oxidoreductase</keyword>
<dbReference type="PANTHER" id="PTHR43244">
    <property type="match status" value="1"/>
</dbReference>
<dbReference type="InterPro" id="IPR011251">
    <property type="entry name" value="Luciferase-like_dom"/>
</dbReference>
<evidence type="ECO:0000313" key="5">
    <source>
        <dbReference type="Proteomes" id="UP000595446"/>
    </source>
</evidence>
<gene>
    <name evidence="4" type="primary">fgd2</name>
    <name evidence="4" type="ORF">MHEC_06320</name>
</gene>
<evidence type="ECO:0000256" key="1">
    <source>
        <dbReference type="ARBA" id="ARBA00023002"/>
    </source>
</evidence>
<dbReference type="InterPro" id="IPR019945">
    <property type="entry name" value="F420_G6P_DH-rel"/>
</dbReference>
<dbReference type="AlphaFoldDB" id="A0A7R7GRK5"/>
<dbReference type="Pfam" id="PF00296">
    <property type="entry name" value="Bac_luciferase"/>
    <property type="match status" value="1"/>
</dbReference>
<keyword evidence="5" id="KW-1185">Reference proteome</keyword>
<evidence type="ECO:0000256" key="2">
    <source>
        <dbReference type="NCBIfam" id="TIGR04465"/>
    </source>
</evidence>
<dbReference type="CDD" id="cd01097">
    <property type="entry name" value="Tetrahydromethanopterin_reductase"/>
    <property type="match status" value="1"/>
</dbReference>
<dbReference type="InterPro" id="IPR036661">
    <property type="entry name" value="Luciferase-like_sf"/>
</dbReference>
<proteinExistence type="predicted"/>
<evidence type="ECO:0000313" key="4">
    <source>
        <dbReference type="EMBL" id="BCO34199.1"/>
    </source>
</evidence>
<dbReference type="Gene3D" id="3.20.20.30">
    <property type="entry name" value="Luciferase-like domain"/>
    <property type="match status" value="1"/>
</dbReference>
<dbReference type="PANTHER" id="PTHR43244:SF1">
    <property type="entry name" value="5,10-METHYLENETETRAHYDROMETHANOPTERIN REDUCTASE"/>
    <property type="match status" value="1"/>
</dbReference>
<dbReference type="EC" id="1.-.-.-" evidence="2"/>
<dbReference type="InterPro" id="IPR050564">
    <property type="entry name" value="F420-G6PD/mer"/>
</dbReference>
<dbReference type="SUPFAM" id="SSF51679">
    <property type="entry name" value="Bacterial luciferase-like"/>
    <property type="match status" value="1"/>
</dbReference>
<accession>A0A7R7GRK5</accession>
<dbReference type="EMBL" id="AP024237">
    <property type="protein sequence ID" value="BCO34199.1"/>
    <property type="molecule type" value="Genomic_DNA"/>
</dbReference>
<dbReference type="InterPro" id="IPR031017">
    <property type="entry name" value="F420_FGD2"/>
</dbReference>
<dbReference type="NCBIfam" id="TIGR03557">
    <property type="entry name" value="F420_G6P_family"/>
    <property type="match status" value="1"/>
</dbReference>
<dbReference type="NCBIfam" id="TIGR04465">
    <property type="entry name" value="ArgArg_F420"/>
    <property type="match status" value="1"/>
</dbReference>
<dbReference type="GO" id="GO:0016705">
    <property type="term" value="F:oxidoreductase activity, acting on paired donors, with incorporation or reduction of molecular oxygen"/>
    <property type="evidence" value="ECO:0007669"/>
    <property type="project" value="InterPro"/>
</dbReference>
<evidence type="ECO:0000259" key="3">
    <source>
        <dbReference type="Pfam" id="PF00296"/>
    </source>
</evidence>
<name>A0A7R7GRK5_9MYCO</name>
<organism evidence="4 5">
    <name type="scientific">Mycobacterium heckeshornense</name>
    <dbReference type="NCBI Taxonomy" id="110505"/>
    <lineage>
        <taxon>Bacteria</taxon>
        <taxon>Bacillati</taxon>
        <taxon>Actinomycetota</taxon>
        <taxon>Actinomycetes</taxon>
        <taxon>Mycobacteriales</taxon>
        <taxon>Mycobacteriaceae</taxon>
        <taxon>Mycobacterium</taxon>
    </lineage>
</organism>
<sequence>MTSVDGDRRSAGIDANPRFGYPRPMNGMSRRAVGRLFAGLSVMTAAGLAAGCTSKPATSPTTPAAPPPSGPGVGFVLSHEQFTTAQLLDQAQAAEHAGFRYLWASDHIQPWQDNEGHAMFPWITLALVGQRTDHVSFGTDVTCPILRYHPTTVAHAFASLALLYPGRVFLGVGTGERLNEQAATTQFGSYRERHDRLIEAIQLIRQLWSGERISFQGRYFQTNQLKIYDVPKSPPPILVAAGGPKSAQLAGRYGDGWITQAESVKDPKLVAAFNQGARASGRDPAKLGKRAEMFAVVGDQNDINHAAELWRFTGGAVDQPNPVDIQQAAGRNSLDKVIKGWTTGTDPATHIKAVQAVLDAGATPFMHFPQRDPATAIEFYRTKVLPELR</sequence>
<dbReference type="Proteomes" id="UP000595446">
    <property type="component" value="Chromosome"/>
</dbReference>
<protein>
    <recommendedName>
        <fullName evidence="2">F420-dependent hydroxymycolic acid dehydrogenase</fullName>
        <ecNumber evidence="2">1.-.-.-</ecNumber>
    </recommendedName>
</protein>
<reference evidence="4 5" key="1">
    <citation type="submission" date="2020-12" db="EMBL/GenBank/DDBJ databases">
        <title>Complete genome sequence of Mycobacterium heckeshornense JCM 15655T, closely related to a pathogenic non-tuberculous mycobacterial species Mycobacterium xenopi.</title>
        <authorList>
            <person name="Yoshida M."/>
            <person name="Fukano H."/>
            <person name="Asakura T."/>
            <person name="Suzuki M."/>
            <person name="Hoshino Y."/>
        </authorList>
    </citation>
    <scope>NUCLEOTIDE SEQUENCE [LARGE SCALE GENOMIC DNA]</scope>
    <source>
        <strain evidence="4 5">JCM 15655</strain>
    </source>
</reference>